<reference evidence="1" key="1">
    <citation type="submission" date="2022-08" db="UniProtKB">
        <authorList>
            <consortium name="EnsemblMetazoa"/>
        </authorList>
    </citation>
    <scope>IDENTIFICATION</scope>
    <source>
        <strain evidence="1">05x7-T-G4-1.051#20</strain>
    </source>
</reference>
<dbReference type="OMA" id="LDNATWI"/>
<dbReference type="EnsemblMetazoa" id="G3396.1">
    <property type="protein sequence ID" value="G3396.1:cds"/>
    <property type="gene ID" value="G3396"/>
</dbReference>
<keyword evidence="2" id="KW-1185">Reference proteome</keyword>
<accession>A0A8W8MML8</accession>
<protein>
    <submittedName>
        <fullName evidence="1">Uncharacterized protein</fullName>
    </submittedName>
</protein>
<proteinExistence type="predicted"/>
<sequence length="271" mass="31533">MPTTKTLQLSKYVRMVLENELKLTCKEFDEEDIKALLKKSNRECTPRETIQGYPSYPLYREIGNMLQQWMEKRYCPALDLPKYDLLDEKLYAESREANLKSITPLLDGLQTLWEDWNDEEIAYRVKEIMIILGKRGMLDLLGVRKTVGTQELWPVDRELMVKSFTERHSPNAEISVGARALSKHYHRDSSTSWWGGCTGTEKQKNDYALSIMNKILDGATWINIHWLPHDVYILEVRQEEGYGARWTADGSSFRGFLEPQMVDGHSVGWKH</sequence>
<name>A0A8W8MML8_MAGGI</name>
<dbReference type="PANTHER" id="PTHR34204">
    <property type="entry name" value="RNA-BINDING ASCH DOMAIN PROTEIN"/>
    <property type="match status" value="1"/>
</dbReference>
<dbReference type="EnsemblMetazoa" id="G3396.2">
    <property type="protein sequence ID" value="G3396.2:cds"/>
    <property type="gene ID" value="G3396"/>
</dbReference>
<dbReference type="EnsemblMetazoa" id="G3396.11">
    <property type="protein sequence ID" value="G3396.11:cds"/>
    <property type="gene ID" value="G3396"/>
</dbReference>
<organism evidence="1 2">
    <name type="scientific">Magallana gigas</name>
    <name type="common">Pacific oyster</name>
    <name type="synonym">Crassostrea gigas</name>
    <dbReference type="NCBI Taxonomy" id="29159"/>
    <lineage>
        <taxon>Eukaryota</taxon>
        <taxon>Metazoa</taxon>
        <taxon>Spiralia</taxon>
        <taxon>Lophotrochozoa</taxon>
        <taxon>Mollusca</taxon>
        <taxon>Bivalvia</taxon>
        <taxon>Autobranchia</taxon>
        <taxon>Pteriomorphia</taxon>
        <taxon>Ostreida</taxon>
        <taxon>Ostreoidea</taxon>
        <taxon>Ostreidae</taxon>
        <taxon>Magallana</taxon>
    </lineage>
</organism>
<dbReference type="PANTHER" id="PTHR34204:SF2">
    <property type="entry name" value="RNA-BINDING ASCH DOMAIN PROTEIN"/>
    <property type="match status" value="1"/>
</dbReference>
<dbReference type="AlphaFoldDB" id="A0A8W8MML8"/>
<dbReference type="Proteomes" id="UP000005408">
    <property type="component" value="Unassembled WGS sequence"/>
</dbReference>
<dbReference type="OrthoDB" id="112749at2759"/>
<evidence type="ECO:0000313" key="2">
    <source>
        <dbReference type="Proteomes" id="UP000005408"/>
    </source>
</evidence>
<evidence type="ECO:0000313" key="1">
    <source>
        <dbReference type="EnsemblMetazoa" id="G3396.1:cds"/>
    </source>
</evidence>
<dbReference type="EnsemblMetazoa" id="G3396.6">
    <property type="protein sequence ID" value="G3396.6:cds"/>
    <property type="gene ID" value="G3396"/>
</dbReference>
<dbReference type="EnsemblMetazoa" id="G3396.5">
    <property type="protein sequence ID" value="G3396.5:cds"/>
    <property type="gene ID" value="G3396"/>
</dbReference>